<gene>
    <name evidence="1" type="ORF">G2W53_030526</name>
</gene>
<organism evidence="1 2">
    <name type="scientific">Senna tora</name>
    <dbReference type="NCBI Taxonomy" id="362788"/>
    <lineage>
        <taxon>Eukaryota</taxon>
        <taxon>Viridiplantae</taxon>
        <taxon>Streptophyta</taxon>
        <taxon>Embryophyta</taxon>
        <taxon>Tracheophyta</taxon>
        <taxon>Spermatophyta</taxon>
        <taxon>Magnoliopsida</taxon>
        <taxon>eudicotyledons</taxon>
        <taxon>Gunneridae</taxon>
        <taxon>Pentapetalae</taxon>
        <taxon>rosids</taxon>
        <taxon>fabids</taxon>
        <taxon>Fabales</taxon>
        <taxon>Fabaceae</taxon>
        <taxon>Caesalpinioideae</taxon>
        <taxon>Cassia clade</taxon>
        <taxon>Senna</taxon>
    </lineage>
</organism>
<proteinExistence type="predicted"/>
<protein>
    <submittedName>
        <fullName evidence="1">Uncharacterized protein</fullName>
    </submittedName>
</protein>
<evidence type="ECO:0000313" key="2">
    <source>
        <dbReference type="Proteomes" id="UP000634136"/>
    </source>
</evidence>
<reference evidence="1" key="1">
    <citation type="submission" date="2020-09" db="EMBL/GenBank/DDBJ databases">
        <title>Genome-Enabled Discovery of Anthraquinone Biosynthesis in Senna tora.</title>
        <authorList>
            <person name="Kang S.-H."/>
            <person name="Pandey R.P."/>
            <person name="Lee C.-M."/>
            <person name="Sim J.-S."/>
            <person name="Jeong J.-T."/>
            <person name="Choi B.-S."/>
            <person name="Jung M."/>
            <person name="Ginzburg D."/>
            <person name="Zhao K."/>
            <person name="Won S.Y."/>
            <person name="Oh T.-J."/>
            <person name="Yu Y."/>
            <person name="Kim N.-H."/>
            <person name="Lee O.R."/>
            <person name="Lee T.-H."/>
            <person name="Bashyal P."/>
            <person name="Kim T.-S."/>
            <person name="Lee W.-H."/>
            <person name="Kawkins C."/>
            <person name="Kim C.-K."/>
            <person name="Kim J.S."/>
            <person name="Ahn B.O."/>
            <person name="Rhee S.Y."/>
            <person name="Sohng J.K."/>
        </authorList>
    </citation>
    <scope>NUCLEOTIDE SEQUENCE</scope>
    <source>
        <tissue evidence="1">Leaf</tissue>
    </source>
</reference>
<comment type="caution">
    <text evidence="1">The sequence shown here is derived from an EMBL/GenBank/DDBJ whole genome shotgun (WGS) entry which is preliminary data.</text>
</comment>
<evidence type="ECO:0000313" key="1">
    <source>
        <dbReference type="EMBL" id="KAF7816557.1"/>
    </source>
</evidence>
<dbReference type="AlphaFoldDB" id="A0A834T9C2"/>
<sequence>MVFEVLERRIKVTVNWSLRYWGGGSRYYGGLFTGQHIFDYNDFLQVF</sequence>
<dbReference type="EMBL" id="JAAIUW010000009">
    <property type="protein sequence ID" value="KAF7816557.1"/>
    <property type="molecule type" value="Genomic_DNA"/>
</dbReference>
<name>A0A834T9C2_9FABA</name>
<dbReference type="Proteomes" id="UP000634136">
    <property type="component" value="Unassembled WGS sequence"/>
</dbReference>
<accession>A0A834T9C2</accession>
<keyword evidence="2" id="KW-1185">Reference proteome</keyword>